<sequence length="366" mass="40312">MRISGTQLFWLISTMQVGMTILLTINPAIMVARQDAWISTLAAGLIGVFIAAVSSRVSLMHPHRTFVEYTRTLLGKWLGNAVVFLYLAFWISVLSIILRQYADLIMSTILPETPILVPIAGMLLVAVYVTGAGLETIARCSELMGPFILLGVAIPVLLVAREARIENIAPVYLDSGWMTVLKGALPPATFLGDCVMLVMLFAFVARPKSGFRPALLGVAVASLLTSATTFTIIAVRGANASASETYSYFNLVRYVSYFDFVQNLDAFVVAIWITGVFVKVSLYFFVTTYGAAQWVGVADWRRMIKLIAPVCLVLALLPRNFLDSSILFPQKIAMPFILPFHMFGMPLVLWGIAKWRGRRAKKMPSG</sequence>
<keyword evidence="4" id="KW-0309">Germination</keyword>
<evidence type="ECO:0000256" key="6">
    <source>
        <dbReference type="ARBA" id="ARBA00022989"/>
    </source>
</evidence>
<evidence type="ECO:0000313" key="9">
    <source>
        <dbReference type="EMBL" id="MBB6671553.1"/>
    </source>
</evidence>
<evidence type="ECO:0000256" key="3">
    <source>
        <dbReference type="ARBA" id="ARBA00022448"/>
    </source>
</evidence>
<dbReference type="AlphaFoldDB" id="A0A7X0RQ05"/>
<feature type="transmembrane region" description="Helical" evidence="8">
    <location>
        <begin position="143"/>
        <end position="160"/>
    </location>
</feature>
<dbReference type="Proteomes" id="UP000547209">
    <property type="component" value="Unassembled WGS sequence"/>
</dbReference>
<feature type="transmembrane region" description="Helical" evidence="8">
    <location>
        <begin position="7"/>
        <end position="30"/>
    </location>
</feature>
<dbReference type="RefSeq" id="WP_185143037.1">
    <property type="nucleotide sequence ID" value="NZ_JACJVP010000022.1"/>
</dbReference>
<evidence type="ECO:0000256" key="4">
    <source>
        <dbReference type="ARBA" id="ARBA00022544"/>
    </source>
</evidence>
<dbReference type="PANTHER" id="PTHR34975">
    <property type="entry name" value="SPORE GERMINATION PROTEIN A2"/>
    <property type="match status" value="1"/>
</dbReference>
<dbReference type="EMBL" id="JACJVP010000022">
    <property type="protein sequence ID" value="MBB6671553.1"/>
    <property type="molecule type" value="Genomic_DNA"/>
</dbReference>
<feature type="transmembrane region" description="Helical" evidence="8">
    <location>
        <begin position="113"/>
        <end position="131"/>
    </location>
</feature>
<dbReference type="InterPro" id="IPR004761">
    <property type="entry name" value="Spore_GerAB"/>
</dbReference>
<comment type="similarity">
    <text evidence="2">Belongs to the amino acid-polyamine-organocation (APC) superfamily. Spore germination protein (SGP) (TC 2.A.3.9) family.</text>
</comment>
<keyword evidence="3" id="KW-0813">Transport</keyword>
<feature type="transmembrane region" description="Helical" evidence="8">
    <location>
        <begin position="36"/>
        <end position="57"/>
    </location>
</feature>
<dbReference type="Gene3D" id="1.20.1740.10">
    <property type="entry name" value="Amino acid/polyamine transporter I"/>
    <property type="match status" value="1"/>
</dbReference>
<keyword evidence="10" id="KW-1185">Reference proteome</keyword>
<keyword evidence="7 8" id="KW-0472">Membrane</keyword>
<accession>A0A7X0RQ05</accession>
<feature type="transmembrane region" description="Helical" evidence="8">
    <location>
        <begin position="303"/>
        <end position="321"/>
    </location>
</feature>
<feature type="transmembrane region" description="Helical" evidence="8">
    <location>
        <begin position="333"/>
        <end position="353"/>
    </location>
</feature>
<dbReference type="GO" id="GO:0009847">
    <property type="term" value="P:spore germination"/>
    <property type="evidence" value="ECO:0007669"/>
    <property type="project" value="InterPro"/>
</dbReference>
<dbReference type="Pfam" id="PF03845">
    <property type="entry name" value="Spore_permease"/>
    <property type="match status" value="1"/>
</dbReference>
<protein>
    <submittedName>
        <fullName evidence="9">GerAB/ArcD/ProY family transporter</fullName>
    </submittedName>
</protein>
<keyword evidence="5 8" id="KW-0812">Transmembrane</keyword>
<evidence type="ECO:0000256" key="5">
    <source>
        <dbReference type="ARBA" id="ARBA00022692"/>
    </source>
</evidence>
<evidence type="ECO:0000256" key="7">
    <source>
        <dbReference type="ARBA" id="ARBA00023136"/>
    </source>
</evidence>
<evidence type="ECO:0000256" key="1">
    <source>
        <dbReference type="ARBA" id="ARBA00004141"/>
    </source>
</evidence>
<dbReference type="GO" id="GO:0016020">
    <property type="term" value="C:membrane"/>
    <property type="evidence" value="ECO:0007669"/>
    <property type="project" value="UniProtKB-SubCell"/>
</dbReference>
<gene>
    <name evidence="9" type="ORF">H7C19_12755</name>
</gene>
<dbReference type="NCBIfam" id="TIGR00912">
    <property type="entry name" value="2A0309"/>
    <property type="match status" value="1"/>
</dbReference>
<dbReference type="PANTHER" id="PTHR34975:SF2">
    <property type="entry name" value="SPORE GERMINATION PROTEIN A2"/>
    <property type="match status" value="1"/>
</dbReference>
<evidence type="ECO:0000313" key="10">
    <source>
        <dbReference type="Proteomes" id="UP000547209"/>
    </source>
</evidence>
<reference evidence="9 10" key="1">
    <citation type="submission" date="2020-08" db="EMBL/GenBank/DDBJ databases">
        <title>Cohnella phylogeny.</title>
        <authorList>
            <person name="Dunlap C."/>
        </authorList>
    </citation>
    <scope>NUCLEOTIDE SEQUENCE [LARGE SCALE GENOMIC DNA]</scope>
    <source>
        <strain evidence="9 10">DSM 28246</strain>
    </source>
</reference>
<name>A0A7X0RQ05_9BACL</name>
<comment type="caution">
    <text evidence="9">The sequence shown here is derived from an EMBL/GenBank/DDBJ whole genome shotgun (WGS) entry which is preliminary data.</text>
</comment>
<evidence type="ECO:0000256" key="2">
    <source>
        <dbReference type="ARBA" id="ARBA00007998"/>
    </source>
</evidence>
<proteinExistence type="inferred from homology"/>
<keyword evidence="6 8" id="KW-1133">Transmembrane helix</keyword>
<comment type="subcellular location">
    <subcellularLocation>
        <location evidence="1">Membrane</location>
        <topology evidence="1">Multi-pass membrane protein</topology>
    </subcellularLocation>
</comment>
<feature type="transmembrane region" description="Helical" evidence="8">
    <location>
        <begin position="266"/>
        <end position="291"/>
    </location>
</feature>
<feature type="transmembrane region" description="Helical" evidence="8">
    <location>
        <begin position="180"/>
        <end position="203"/>
    </location>
</feature>
<evidence type="ECO:0000256" key="8">
    <source>
        <dbReference type="SAM" id="Phobius"/>
    </source>
</evidence>
<feature type="transmembrane region" description="Helical" evidence="8">
    <location>
        <begin position="215"/>
        <end position="235"/>
    </location>
</feature>
<organism evidence="9 10">
    <name type="scientific">Cohnella nanjingensis</name>
    <dbReference type="NCBI Taxonomy" id="1387779"/>
    <lineage>
        <taxon>Bacteria</taxon>
        <taxon>Bacillati</taxon>
        <taxon>Bacillota</taxon>
        <taxon>Bacilli</taxon>
        <taxon>Bacillales</taxon>
        <taxon>Paenibacillaceae</taxon>
        <taxon>Cohnella</taxon>
    </lineage>
</organism>
<feature type="transmembrane region" description="Helical" evidence="8">
    <location>
        <begin position="77"/>
        <end position="101"/>
    </location>
</feature>